<evidence type="ECO:0000256" key="3">
    <source>
        <dbReference type="ARBA" id="ARBA00023163"/>
    </source>
</evidence>
<name>A0A6B3RNK2_9RHOB</name>
<dbReference type="Pfam" id="PF00717">
    <property type="entry name" value="Peptidase_S24"/>
    <property type="match status" value="1"/>
</dbReference>
<evidence type="ECO:0000313" key="6">
    <source>
        <dbReference type="EMBL" id="NEX47640.1"/>
    </source>
</evidence>
<evidence type="ECO:0000256" key="1">
    <source>
        <dbReference type="ARBA" id="ARBA00023015"/>
    </source>
</evidence>
<dbReference type="AlphaFoldDB" id="A0A6B3RNK2"/>
<keyword evidence="7" id="KW-1185">Reference proteome</keyword>
<feature type="domain" description="Peptidase S24/S26A/S26B/S26C" evidence="5">
    <location>
        <begin position="99"/>
        <end position="226"/>
    </location>
</feature>
<dbReference type="Proteomes" id="UP000481421">
    <property type="component" value="Unassembled WGS sequence"/>
</dbReference>
<keyword evidence="1" id="KW-0805">Transcription regulation</keyword>
<evidence type="ECO:0000256" key="2">
    <source>
        <dbReference type="ARBA" id="ARBA00023125"/>
    </source>
</evidence>
<dbReference type="InterPro" id="IPR036286">
    <property type="entry name" value="LexA/Signal_pep-like_sf"/>
</dbReference>
<organism evidence="6 7">
    <name type="scientific">Pseudotabrizicola algicola</name>
    <dbReference type="NCBI Taxonomy" id="2709381"/>
    <lineage>
        <taxon>Bacteria</taxon>
        <taxon>Pseudomonadati</taxon>
        <taxon>Pseudomonadota</taxon>
        <taxon>Alphaproteobacteria</taxon>
        <taxon>Rhodobacterales</taxon>
        <taxon>Paracoccaceae</taxon>
        <taxon>Pseudotabrizicola</taxon>
    </lineage>
</organism>
<keyword evidence="2" id="KW-0238">DNA-binding</keyword>
<dbReference type="RefSeq" id="WP_164613563.1">
    <property type="nucleotide sequence ID" value="NZ_JAAIKE010000005.1"/>
</dbReference>
<dbReference type="Gene3D" id="2.10.109.10">
    <property type="entry name" value="Umud Fragment, subunit A"/>
    <property type="match status" value="1"/>
</dbReference>
<feature type="compositionally biased region" description="Basic and acidic residues" evidence="4">
    <location>
        <begin position="158"/>
        <end position="174"/>
    </location>
</feature>
<dbReference type="GO" id="GO:0003677">
    <property type="term" value="F:DNA binding"/>
    <property type="evidence" value="ECO:0007669"/>
    <property type="project" value="UniProtKB-KW"/>
</dbReference>
<dbReference type="SUPFAM" id="SSF51306">
    <property type="entry name" value="LexA/Signal peptidase"/>
    <property type="match status" value="1"/>
</dbReference>
<reference evidence="6 7" key="1">
    <citation type="submission" date="2020-02" db="EMBL/GenBank/DDBJ databases">
        <title>Rhodobacter algicola sp. nov., isolated from microalga culture.</title>
        <authorList>
            <person name="Park C.-Y."/>
        </authorList>
    </citation>
    <scope>NUCLEOTIDE SEQUENCE [LARGE SCALE GENOMIC DNA]</scope>
    <source>
        <strain evidence="6 7">ETT8</strain>
    </source>
</reference>
<evidence type="ECO:0000313" key="7">
    <source>
        <dbReference type="Proteomes" id="UP000481421"/>
    </source>
</evidence>
<evidence type="ECO:0000259" key="5">
    <source>
        <dbReference type="Pfam" id="PF00717"/>
    </source>
</evidence>
<evidence type="ECO:0000256" key="4">
    <source>
        <dbReference type="SAM" id="MobiDB-lite"/>
    </source>
</evidence>
<dbReference type="EMBL" id="JAAIKE010000005">
    <property type="protein sequence ID" value="NEX47640.1"/>
    <property type="molecule type" value="Genomic_DNA"/>
</dbReference>
<dbReference type="InterPro" id="IPR039418">
    <property type="entry name" value="LexA-like"/>
</dbReference>
<dbReference type="CDD" id="cd06529">
    <property type="entry name" value="S24_LexA-like"/>
    <property type="match status" value="1"/>
</dbReference>
<sequence length="234" mass="25549">MQANTLKSQDIRERIRELVEAGLRNKGVSGRLASFAIVGHDGLIRDIRAGRLVGIDKLDALFEYLGLELYFGPPRDTAPAEQMFIDGKDFAHIPLHGASLAAGGGAMNEGETVIDHLAFRRSWLTRIGVSASSARLARATGDSMMPTIHPGDMLLIDTSKDAPPDKPRSPKDTRPAPIYALLDDGAARVKRLALVDKNNLGLLSDNHTTPPEFRPISDVKIIGKVMWWGHTNKE</sequence>
<dbReference type="PANTHER" id="PTHR40661">
    <property type="match status" value="1"/>
</dbReference>
<comment type="caution">
    <text evidence="6">The sequence shown here is derived from an EMBL/GenBank/DDBJ whole genome shotgun (WGS) entry which is preliminary data.</text>
</comment>
<dbReference type="PANTHER" id="PTHR40661:SF3">
    <property type="entry name" value="FELS-1 PROPHAGE TRANSCRIPTIONAL REGULATOR"/>
    <property type="match status" value="1"/>
</dbReference>
<feature type="region of interest" description="Disordered" evidence="4">
    <location>
        <begin position="157"/>
        <end position="176"/>
    </location>
</feature>
<proteinExistence type="predicted"/>
<keyword evidence="3" id="KW-0804">Transcription</keyword>
<accession>A0A6B3RNK2</accession>
<dbReference type="InterPro" id="IPR015927">
    <property type="entry name" value="Peptidase_S24_S26A/B/C"/>
</dbReference>
<protein>
    <submittedName>
        <fullName evidence="6">Helix-turn-helix transcriptional regulator</fullName>
    </submittedName>
</protein>
<gene>
    <name evidence="6" type="ORF">G3572_15615</name>
</gene>